<dbReference type="PROSITE" id="PS01102">
    <property type="entry name" value="ZF_DKSA_1"/>
    <property type="match status" value="1"/>
</dbReference>
<dbReference type="Gene3D" id="1.20.120.910">
    <property type="entry name" value="DksA, coiled-coil domain"/>
    <property type="match status" value="1"/>
</dbReference>
<dbReference type="Pfam" id="PF21157">
    <property type="entry name" value="DksA_N"/>
    <property type="match status" value="1"/>
</dbReference>
<sequence>MTRDELLSAPESDYMNEAQLAFFKALLLAQLDACNERVESGKARLAELERPIDVADVASIEEERMTLLHLIDRDRRMLPAFQQALARVDDGSYGWCDETGEPIGLQRLLLSPTTALSVEAKQRRELLERHMSQA</sequence>
<dbReference type="OrthoDB" id="9803742at2"/>
<name>A0A1I5LKS7_9PSED</name>
<evidence type="ECO:0000313" key="8">
    <source>
        <dbReference type="Proteomes" id="UP000198784"/>
    </source>
</evidence>
<keyword evidence="3" id="KW-0862">Zinc</keyword>
<dbReference type="PANTHER" id="PTHR33823">
    <property type="entry name" value="RNA POLYMERASE-BINDING TRANSCRIPTION FACTOR DKSA-RELATED"/>
    <property type="match status" value="1"/>
</dbReference>
<dbReference type="Proteomes" id="UP000198784">
    <property type="component" value="Unassembled WGS sequence"/>
</dbReference>
<evidence type="ECO:0000256" key="4">
    <source>
        <dbReference type="PROSITE-ProRule" id="PRU00510"/>
    </source>
</evidence>
<keyword evidence="2" id="KW-0863">Zinc-finger</keyword>
<keyword evidence="1" id="KW-0479">Metal-binding</keyword>
<evidence type="ECO:0000313" key="7">
    <source>
        <dbReference type="EMBL" id="SFO97446.1"/>
    </source>
</evidence>
<dbReference type="RefSeq" id="WP_090497689.1">
    <property type="nucleotide sequence ID" value="NZ_FOWX01000003.1"/>
</dbReference>
<dbReference type="STRING" id="289003.SAMN05216190_10395"/>
<organism evidence="7 8">
    <name type="scientific">Pseudomonas borbori</name>
    <dbReference type="NCBI Taxonomy" id="289003"/>
    <lineage>
        <taxon>Bacteria</taxon>
        <taxon>Pseudomonadati</taxon>
        <taxon>Pseudomonadota</taxon>
        <taxon>Gammaproteobacteria</taxon>
        <taxon>Pseudomonadales</taxon>
        <taxon>Pseudomonadaceae</taxon>
        <taxon>Pseudomonas</taxon>
    </lineage>
</organism>
<dbReference type="InterPro" id="IPR037187">
    <property type="entry name" value="DnaK_N"/>
</dbReference>
<evidence type="ECO:0000256" key="1">
    <source>
        <dbReference type="ARBA" id="ARBA00022723"/>
    </source>
</evidence>
<feature type="zinc finger region" description="dksA C4-type" evidence="4">
    <location>
        <begin position="96"/>
        <end position="120"/>
    </location>
</feature>
<evidence type="ECO:0000256" key="2">
    <source>
        <dbReference type="ARBA" id="ARBA00022771"/>
    </source>
</evidence>
<proteinExistence type="predicted"/>
<dbReference type="SUPFAM" id="SSF109635">
    <property type="entry name" value="DnaK suppressor protein DksA, alpha-hairpin domain"/>
    <property type="match status" value="1"/>
</dbReference>
<dbReference type="InterPro" id="IPR000962">
    <property type="entry name" value="Znf_DskA_TraR"/>
</dbReference>
<feature type="domain" description="DnaK suppressor protein DksA N-terminal" evidence="6">
    <location>
        <begin position="19"/>
        <end position="88"/>
    </location>
</feature>
<feature type="domain" description="Zinc finger DksA/TraR C4-type" evidence="5">
    <location>
        <begin position="91"/>
        <end position="125"/>
    </location>
</feature>
<dbReference type="InterPro" id="IPR048489">
    <property type="entry name" value="DksA_N"/>
</dbReference>
<reference evidence="8" key="1">
    <citation type="submission" date="2016-10" db="EMBL/GenBank/DDBJ databases">
        <authorList>
            <person name="Varghese N."/>
            <person name="Submissions S."/>
        </authorList>
    </citation>
    <scope>NUCLEOTIDE SEQUENCE [LARGE SCALE GENOMIC DNA]</scope>
    <source>
        <strain evidence="8">DSM 17834</strain>
    </source>
</reference>
<dbReference type="EMBL" id="FOWX01000003">
    <property type="protein sequence ID" value="SFO97446.1"/>
    <property type="molecule type" value="Genomic_DNA"/>
</dbReference>
<protein>
    <submittedName>
        <fullName evidence="7">Transcriptional regulator, TraR/DksA family</fullName>
    </submittedName>
</protein>
<evidence type="ECO:0000259" key="6">
    <source>
        <dbReference type="Pfam" id="PF21157"/>
    </source>
</evidence>
<dbReference type="AlphaFoldDB" id="A0A1I5LKS7"/>
<keyword evidence="8" id="KW-1185">Reference proteome</keyword>
<evidence type="ECO:0000259" key="5">
    <source>
        <dbReference type="Pfam" id="PF01258"/>
    </source>
</evidence>
<dbReference type="Pfam" id="PF01258">
    <property type="entry name" value="zf-dskA_traR"/>
    <property type="match status" value="1"/>
</dbReference>
<evidence type="ECO:0000256" key="3">
    <source>
        <dbReference type="ARBA" id="ARBA00022833"/>
    </source>
</evidence>
<dbReference type="PROSITE" id="PS51128">
    <property type="entry name" value="ZF_DKSA_2"/>
    <property type="match status" value="1"/>
</dbReference>
<gene>
    <name evidence="7" type="ORF">SAMN05216190_10395</name>
</gene>
<dbReference type="GO" id="GO:0008270">
    <property type="term" value="F:zinc ion binding"/>
    <property type="evidence" value="ECO:0007669"/>
    <property type="project" value="UniProtKB-KW"/>
</dbReference>
<dbReference type="InterPro" id="IPR020458">
    <property type="entry name" value="Znf_DskA_TraR_CS"/>
</dbReference>
<dbReference type="PANTHER" id="PTHR33823:SF2">
    <property type="entry name" value="RNA POLYMERASE-BINDING TRANSCRIPTION FACTOR DKSA"/>
    <property type="match status" value="1"/>
</dbReference>
<dbReference type="SUPFAM" id="SSF57716">
    <property type="entry name" value="Glucocorticoid receptor-like (DNA-binding domain)"/>
    <property type="match status" value="1"/>
</dbReference>
<accession>A0A1I5LKS7</accession>